<evidence type="ECO:0000313" key="1">
    <source>
        <dbReference type="EMBL" id="OGL88033.1"/>
    </source>
</evidence>
<dbReference type="AlphaFoldDB" id="A0A1F7VC84"/>
<evidence type="ECO:0008006" key="3">
    <source>
        <dbReference type="Google" id="ProtNLM"/>
    </source>
</evidence>
<proteinExistence type="predicted"/>
<name>A0A1F7VC84_9BACT</name>
<reference evidence="1 2" key="1">
    <citation type="journal article" date="2016" name="Nat. Commun.">
        <title>Thousands of microbial genomes shed light on interconnected biogeochemical processes in an aquifer system.</title>
        <authorList>
            <person name="Anantharaman K."/>
            <person name="Brown C.T."/>
            <person name="Hug L.A."/>
            <person name="Sharon I."/>
            <person name="Castelle C.J."/>
            <person name="Probst A.J."/>
            <person name="Thomas B.C."/>
            <person name="Singh A."/>
            <person name="Wilkins M.J."/>
            <person name="Karaoz U."/>
            <person name="Brodie E.L."/>
            <person name="Williams K.H."/>
            <person name="Hubbard S.S."/>
            <person name="Banfield J.F."/>
        </authorList>
    </citation>
    <scope>NUCLEOTIDE SEQUENCE [LARGE SCALE GENOMIC DNA]</scope>
</reference>
<dbReference type="InterPro" id="IPR021516">
    <property type="entry name" value="DUF3179"/>
</dbReference>
<dbReference type="EMBL" id="MGEQ01000002">
    <property type="protein sequence ID" value="OGL88033.1"/>
    <property type="molecule type" value="Genomic_DNA"/>
</dbReference>
<comment type="caution">
    <text evidence="1">The sequence shown here is derived from an EMBL/GenBank/DDBJ whole genome shotgun (WGS) entry which is preliminary data.</text>
</comment>
<evidence type="ECO:0000313" key="2">
    <source>
        <dbReference type="Proteomes" id="UP000176593"/>
    </source>
</evidence>
<gene>
    <name evidence="1" type="ORF">A3I41_02910</name>
</gene>
<dbReference type="Proteomes" id="UP000176593">
    <property type="component" value="Unassembled WGS sequence"/>
</dbReference>
<sequence>MRHKRPFPKFPAFLCLVVIAVVVLQYRAYRSVSSPILDSSNIISGTILKDGVPAIDKPTFESVNVADQYLNNDGLGITVSVNGVSRFYPYQILVWHHVVNDVIAGQPLLITYNPFAMSGAAYQRTTQGTVLDFGLSDKLANSNLLLYDRATHSLWDPMTHKALEGEMKGITLTRYPSTVMTWNTFKAFRSNGQVLSRNTGYSRDYTHDPYGDYLYTQKILFPVAHKDDRLAAKALVYGIEWNQKQKAYPVTLLEKQSTIRDSIDRTNISIEDDATSGVVHAYQLDASGNHQNEIPVTPSFWFAWASAFPGTDLFN</sequence>
<accession>A0A1F7VC84</accession>
<dbReference type="Pfam" id="PF11376">
    <property type="entry name" value="DUF3179"/>
    <property type="match status" value="1"/>
</dbReference>
<protein>
    <recommendedName>
        <fullName evidence="3">DUF3179 domain-containing protein</fullName>
    </recommendedName>
</protein>
<organism evidence="1 2">
    <name type="scientific">Candidatus Uhrbacteria bacterium RIFCSPLOWO2_02_FULL_48_18</name>
    <dbReference type="NCBI Taxonomy" id="1802408"/>
    <lineage>
        <taxon>Bacteria</taxon>
        <taxon>Candidatus Uhriibacteriota</taxon>
    </lineage>
</organism>